<evidence type="ECO:0000313" key="3">
    <source>
        <dbReference type="Proteomes" id="UP000239899"/>
    </source>
</evidence>
<dbReference type="PANTHER" id="PTHR46609">
    <property type="entry name" value="EXONUCLEASE, PHAGE-TYPE/RECB, C-TERMINAL DOMAIN-CONTAINING PROTEIN"/>
    <property type="match status" value="1"/>
</dbReference>
<dbReference type="Gene3D" id="3.90.320.10">
    <property type="match status" value="1"/>
</dbReference>
<organism evidence="2 3">
    <name type="scientific">Chlorella sorokiniana</name>
    <name type="common">Freshwater green alga</name>
    <dbReference type="NCBI Taxonomy" id="3076"/>
    <lineage>
        <taxon>Eukaryota</taxon>
        <taxon>Viridiplantae</taxon>
        <taxon>Chlorophyta</taxon>
        <taxon>core chlorophytes</taxon>
        <taxon>Trebouxiophyceae</taxon>
        <taxon>Chlorellales</taxon>
        <taxon>Chlorellaceae</taxon>
        <taxon>Chlorella clade</taxon>
        <taxon>Chlorella</taxon>
    </lineage>
</organism>
<keyword evidence="3" id="KW-1185">Reference proteome</keyword>
<gene>
    <name evidence="2" type="ORF">C2E21_6875</name>
</gene>
<dbReference type="AlphaFoldDB" id="A0A2P6TIX3"/>
<dbReference type="PANTHER" id="PTHR46609:SF6">
    <property type="entry name" value="EXONUCLEASE, PHAGE-TYPE_RECB, C-TERMINAL DOMAIN-CONTAINING PROTEIN-RELATED"/>
    <property type="match status" value="1"/>
</dbReference>
<reference evidence="2 3" key="1">
    <citation type="journal article" date="2018" name="Plant J.">
        <title>Genome sequences of Chlorella sorokiniana UTEX 1602 and Micractinium conductrix SAG 241.80: implications to maltose excretion by a green alga.</title>
        <authorList>
            <person name="Arriola M.B."/>
            <person name="Velmurugan N."/>
            <person name="Zhang Y."/>
            <person name="Plunkett M.H."/>
            <person name="Hondzo H."/>
            <person name="Barney B.M."/>
        </authorList>
    </citation>
    <scope>NUCLEOTIDE SEQUENCE [LARGE SCALE GENOMIC DNA]</scope>
    <source>
        <strain evidence="3">UTEX 1602</strain>
    </source>
</reference>
<name>A0A2P6TIX3_CHLSO</name>
<sequence>MEQLRRDPRVPLEGLPPVEQLALAGPESHRYVRQDDPLWDQLHAGVLTTGLVRGALGLYEKTTAKKLGIPSGRSGHGELLKAYHHLCHQPSSSSSSSSSSADLAAAAVVAAHNAAAVVAFNAAKGANGAASSGNDQRRQDVLQGPAVAAVPAAAAADGAGTEAAEGKSKGAKKRLRKKQAKAAAALQAAGLSPDQHGSASDAEWGISEERKLRKGRALSSLGLLAICCSWGSAQEAAALLQVAGAFPASQLAEVGLCRLQPELLPASWGFGPGSLPPIGASPDALIRHRMAASAGSGAGAAGAAESAENGDSIAQAATANIGTAAAGAAVGPWDIDGLLKRLRLAGTEGSPGAAAASSTGSSSVAVVGGLGASTNGPASSSSSNSNSGSGEGSSKNPSSASGAAGSSGAAGYLIEVVEVKNTCPFGHSRRGGRLRTSEFAVADKGPRQGVPPEWVPQIQLHMLCAGTPSGLLVSRSATKGTRVFRLHRDDELLCLMLLVISRLWQQHVLRRQPPPPGVYASWREHHDMVKRILEVARGAQLVATIEEGYHLPGGDSRWFLD</sequence>
<dbReference type="OrthoDB" id="535128at2759"/>
<evidence type="ECO:0000313" key="2">
    <source>
        <dbReference type="EMBL" id="PRW39169.1"/>
    </source>
</evidence>
<comment type="caution">
    <text evidence="2">The sequence shown here is derived from an EMBL/GenBank/DDBJ whole genome shotgun (WGS) entry which is preliminary data.</text>
</comment>
<dbReference type="InterPro" id="IPR011604">
    <property type="entry name" value="PDDEXK-like_dom_sf"/>
</dbReference>
<dbReference type="InterPro" id="IPR051703">
    <property type="entry name" value="NF-kappa-B_Signaling_Reg"/>
</dbReference>
<proteinExistence type="predicted"/>
<dbReference type="GO" id="GO:0004519">
    <property type="term" value="F:endonuclease activity"/>
    <property type="evidence" value="ECO:0007669"/>
    <property type="project" value="UniProtKB-KW"/>
</dbReference>
<protein>
    <submittedName>
        <fullName evidence="2">Restriction endonuclease type II-like</fullName>
    </submittedName>
</protein>
<accession>A0A2P6TIX3</accession>
<dbReference type="Proteomes" id="UP000239899">
    <property type="component" value="Unassembled WGS sequence"/>
</dbReference>
<dbReference type="EMBL" id="LHPG02000014">
    <property type="protein sequence ID" value="PRW39169.1"/>
    <property type="molecule type" value="Genomic_DNA"/>
</dbReference>
<feature type="region of interest" description="Disordered" evidence="1">
    <location>
        <begin position="373"/>
        <end position="402"/>
    </location>
</feature>
<evidence type="ECO:0000256" key="1">
    <source>
        <dbReference type="SAM" id="MobiDB-lite"/>
    </source>
</evidence>
<dbReference type="STRING" id="3076.A0A2P6TIX3"/>